<dbReference type="AlphaFoldDB" id="A0A3D8SD97"/>
<dbReference type="STRING" id="1849047.A0A3D8SD97"/>
<comment type="caution">
    <text evidence="2">The sequence shown here is derived from an EMBL/GenBank/DDBJ whole genome shotgun (WGS) entry which is preliminary data.</text>
</comment>
<evidence type="ECO:0000313" key="3">
    <source>
        <dbReference type="Proteomes" id="UP000256645"/>
    </source>
</evidence>
<keyword evidence="3" id="KW-1185">Reference proteome</keyword>
<name>A0A3D8SD97_9HELO</name>
<keyword evidence="1" id="KW-1133">Transmembrane helix</keyword>
<organism evidence="2 3">
    <name type="scientific">Coleophoma cylindrospora</name>
    <dbReference type="NCBI Taxonomy" id="1849047"/>
    <lineage>
        <taxon>Eukaryota</taxon>
        <taxon>Fungi</taxon>
        <taxon>Dikarya</taxon>
        <taxon>Ascomycota</taxon>
        <taxon>Pezizomycotina</taxon>
        <taxon>Leotiomycetes</taxon>
        <taxon>Helotiales</taxon>
        <taxon>Dermateaceae</taxon>
        <taxon>Coleophoma</taxon>
    </lineage>
</organism>
<sequence length="323" mass="33752">MTTTHPPETNSGVVTSWLPVTTAWPSVSQCSAEIYSQVPFGTNGGALAIAFDPYYAQSIDSSITCLPPAATLWWDQTQQIPAQTVTSLGPFFCPGLYTTASTSSVNGLSTFIACCPSSYTFQSVVSSGLGQCNSELSASQVFTYASFDLSATEWTIATTTISSQASVFAVHVNGYAFASSTVSSTSSASDPQTTAASSQATLSSTIASTSSPSSTFVTSHHTSVQASSALSTGAKAGIGIAISLVIIGLSYVVAAFLFKRRRQRKLNNSVRLDIGYLPPYPSSLSSSAAAVSWQEPPIMPKVWGDRPVSVHELSSTPRAGSFH</sequence>
<accession>A0A3D8SD97</accession>
<feature type="transmembrane region" description="Helical" evidence="1">
    <location>
        <begin position="236"/>
        <end position="258"/>
    </location>
</feature>
<protein>
    <recommendedName>
        <fullName evidence="4">Mid2 domain-containing protein</fullName>
    </recommendedName>
</protein>
<dbReference type="OrthoDB" id="4497263at2759"/>
<gene>
    <name evidence="2" type="ORF">BP6252_01900</name>
</gene>
<keyword evidence="1" id="KW-0812">Transmembrane</keyword>
<evidence type="ECO:0008006" key="4">
    <source>
        <dbReference type="Google" id="ProtNLM"/>
    </source>
</evidence>
<evidence type="ECO:0000256" key="1">
    <source>
        <dbReference type="SAM" id="Phobius"/>
    </source>
</evidence>
<proteinExistence type="predicted"/>
<evidence type="ECO:0000313" key="2">
    <source>
        <dbReference type="EMBL" id="RDW84310.1"/>
    </source>
</evidence>
<reference evidence="2 3" key="1">
    <citation type="journal article" date="2018" name="IMA Fungus">
        <title>IMA Genome-F 9: Draft genome sequence of Annulohypoxylon stygium, Aspergillus mulundensis, Berkeleyomyces basicola (syn. Thielaviopsis basicola), Ceratocystis smalleyi, two Cercospora beticola strains, Coleophoma cylindrospora, Fusarium fracticaudum, Phialophora cf. hyalina, and Morchella septimelata.</title>
        <authorList>
            <person name="Wingfield B.D."/>
            <person name="Bills G.F."/>
            <person name="Dong Y."/>
            <person name="Huang W."/>
            <person name="Nel W.J."/>
            <person name="Swalarsk-Parry B.S."/>
            <person name="Vaghefi N."/>
            <person name="Wilken P.M."/>
            <person name="An Z."/>
            <person name="de Beer Z.W."/>
            <person name="De Vos L."/>
            <person name="Chen L."/>
            <person name="Duong T.A."/>
            <person name="Gao Y."/>
            <person name="Hammerbacher A."/>
            <person name="Kikkert J.R."/>
            <person name="Li Y."/>
            <person name="Li H."/>
            <person name="Li K."/>
            <person name="Li Q."/>
            <person name="Liu X."/>
            <person name="Ma X."/>
            <person name="Naidoo K."/>
            <person name="Pethybridge S.J."/>
            <person name="Sun J."/>
            <person name="Steenkamp E.T."/>
            <person name="van der Nest M.A."/>
            <person name="van Wyk S."/>
            <person name="Wingfield M.J."/>
            <person name="Xiong C."/>
            <person name="Yue Q."/>
            <person name="Zhang X."/>
        </authorList>
    </citation>
    <scope>NUCLEOTIDE SEQUENCE [LARGE SCALE GENOMIC DNA]</scope>
    <source>
        <strain evidence="2 3">BP6252</strain>
    </source>
</reference>
<dbReference type="EMBL" id="PDLM01000002">
    <property type="protein sequence ID" value="RDW84310.1"/>
    <property type="molecule type" value="Genomic_DNA"/>
</dbReference>
<dbReference type="Proteomes" id="UP000256645">
    <property type="component" value="Unassembled WGS sequence"/>
</dbReference>
<keyword evidence="1" id="KW-0472">Membrane</keyword>